<dbReference type="InterPro" id="IPR013042">
    <property type="entry name" value="DUF1592"/>
</dbReference>
<evidence type="ECO:0000259" key="3">
    <source>
        <dbReference type="PROSITE" id="PS51173"/>
    </source>
</evidence>
<dbReference type="OrthoDB" id="127185at2"/>
<dbReference type="GO" id="GO:0005975">
    <property type="term" value="P:carbohydrate metabolic process"/>
    <property type="evidence" value="ECO:0007669"/>
    <property type="project" value="InterPro"/>
</dbReference>
<dbReference type="Pfam" id="PF07631">
    <property type="entry name" value="PSD4"/>
    <property type="match status" value="1"/>
</dbReference>
<dbReference type="InterPro" id="IPR012291">
    <property type="entry name" value="CBM2_carb-bd_dom_sf"/>
</dbReference>
<dbReference type="Pfam" id="PF07627">
    <property type="entry name" value="PSCyt3"/>
    <property type="match status" value="1"/>
</dbReference>
<dbReference type="AlphaFoldDB" id="A0A250IS23"/>
<name>A0A250IS23_9BACT</name>
<dbReference type="GO" id="GO:0030247">
    <property type="term" value="F:polysaccharide binding"/>
    <property type="evidence" value="ECO:0007669"/>
    <property type="project" value="UniProtKB-UniRule"/>
</dbReference>
<dbReference type="PROSITE" id="PS51257">
    <property type="entry name" value="PROKAR_LIPOPROTEIN"/>
    <property type="match status" value="1"/>
</dbReference>
<feature type="domain" description="CBM2" evidence="3">
    <location>
        <begin position="687"/>
        <end position="774"/>
    </location>
</feature>
<dbReference type="GO" id="GO:0004553">
    <property type="term" value="F:hydrolase activity, hydrolyzing O-glycosyl compounds"/>
    <property type="evidence" value="ECO:0007669"/>
    <property type="project" value="InterPro"/>
</dbReference>
<evidence type="ECO:0000313" key="5">
    <source>
        <dbReference type="Proteomes" id="UP000217289"/>
    </source>
</evidence>
<proteinExistence type="predicted"/>
<dbReference type="InterPro" id="IPR013039">
    <property type="entry name" value="DUF1588"/>
</dbReference>
<evidence type="ECO:0000256" key="1">
    <source>
        <dbReference type="SAM" id="MobiDB-lite"/>
    </source>
</evidence>
<dbReference type="Pfam" id="PF07624">
    <property type="entry name" value="PSD2"/>
    <property type="match status" value="1"/>
</dbReference>
<evidence type="ECO:0000313" key="4">
    <source>
        <dbReference type="EMBL" id="ATB34050.1"/>
    </source>
</evidence>
<feature type="chain" id="PRO_5012987530" evidence="2">
    <location>
        <begin position="18"/>
        <end position="774"/>
    </location>
</feature>
<dbReference type="InterPro" id="IPR001919">
    <property type="entry name" value="CBD2"/>
</dbReference>
<dbReference type="Pfam" id="PF00553">
    <property type="entry name" value="CBM_2"/>
    <property type="match status" value="1"/>
</dbReference>
<dbReference type="RefSeq" id="WP_157823914.1">
    <property type="nucleotide sequence ID" value="NZ_CP022163.1"/>
</dbReference>
<keyword evidence="2" id="KW-0732">Signal</keyword>
<evidence type="ECO:0000256" key="2">
    <source>
        <dbReference type="SAM" id="SignalP"/>
    </source>
</evidence>
<feature type="region of interest" description="Disordered" evidence="1">
    <location>
        <begin position="661"/>
        <end position="692"/>
    </location>
</feature>
<gene>
    <name evidence="4" type="ORF">MEBOL_007551</name>
</gene>
<dbReference type="EMBL" id="CP022163">
    <property type="protein sequence ID" value="ATB34050.1"/>
    <property type="molecule type" value="Genomic_DNA"/>
</dbReference>
<organism evidence="4 5">
    <name type="scientific">Melittangium boletus DSM 14713</name>
    <dbReference type="NCBI Taxonomy" id="1294270"/>
    <lineage>
        <taxon>Bacteria</taxon>
        <taxon>Pseudomonadati</taxon>
        <taxon>Myxococcota</taxon>
        <taxon>Myxococcia</taxon>
        <taxon>Myxococcales</taxon>
        <taxon>Cystobacterineae</taxon>
        <taxon>Archangiaceae</taxon>
        <taxon>Melittangium</taxon>
    </lineage>
</organism>
<sequence length="774" mass="83319">MLTFRQLVALGALFSSAAFLSACTSSNDAGCPDDLEFFRTQMWEPVMSTQCIACHSSGGAAAATRMVLLPPGEPGALENNFMTVRAIARQKLDGTSLLLLKPSGTHPEGHGGGKLVAQSSVLYTNFQRFADRINGVPGACQSSPQQMACTPEGLDPSAKRQLRMLTRFEYDNTLRDLLYLDTDSQWGKALPSEEVVHGFDNTADARAVGQLLTDKLLTVSEQAAEAAMAKLSRHVSCAPGEACAQTFIQDFGARAFRAPLTEEDVTRYRTLYASVAAEDGYVKGLEAVTAAMLMSSNFLYRSELGTHQGNGRYALSDYELASELSYLFWGSMPDADLFAKAKAGQLHTPEQLAAEARRMLASPRSRPMLDHFVSQWLDLEKLDQAQKDPSLFSDFTPQVRAAMKAETLALFDHVVRDGGGRMSDLFTADYTYASDTLAAFYGLPSSSAAGAVSATGSRRWELKGSGRGGLLSHGSILASQATPQVASPVRRGRLVRERLLCQPLPPAPPGLNLELPTIDPQQPNRERFTEHSRNPACSACHKMMDPIGFGFEQFNSVGRYQPQLANGTAVDASGEILASPATEGTFTGVEGLQDKLADSPDVQGCFSLNWLRFAYGVSGDDASCAATQLSERFRQGSLSIPELLVSLTQLPRFTQRWGEITALPTPTPGTDPVPPEDIPGTGDPTTPPPTSGGVQISTKVQDDWGGGYCHNVKVTNAGSSELDWRITLKVEGTLFNAWNATYQITGNGVEFTGVDWNSHLVPGGSASFGYCASR</sequence>
<dbReference type="Proteomes" id="UP000217289">
    <property type="component" value="Chromosome"/>
</dbReference>
<dbReference type="Pfam" id="PF07626">
    <property type="entry name" value="PSD3"/>
    <property type="match status" value="1"/>
</dbReference>
<dbReference type="InterPro" id="IPR013036">
    <property type="entry name" value="DUF1587"/>
</dbReference>
<keyword evidence="5" id="KW-1185">Reference proteome</keyword>
<feature type="compositionally biased region" description="Pro residues" evidence="1">
    <location>
        <begin position="665"/>
        <end position="677"/>
    </location>
</feature>
<feature type="signal peptide" evidence="2">
    <location>
        <begin position="1"/>
        <end position="17"/>
    </location>
</feature>
<dbReference type="PROSITE" id="PS51173">
    <property type="entry name" value="CBM2"/>
    <property type="match status" value="1"/>
</dbReference>
<reference evidence="4 5" key="1">
    <citation type="submission" date="2017-06" db="EMBL/GenBank/DDBJ databases">
        <authorList>
            <person name="Kim H.J."/>
            <person name="Triplett B.A."/>
        </authorList>
    </citation>
    <scope>NUCLEOTIDE SEQUENCE [LARGE SCALE GENOMIC DNA]</scope>
    <source>
        <strain evidence="4 5">DSM 14713</strain>
    </source>
</reference>
<dbReference type="InterPro" id="IPR011478">
    <property type="entry name" value="DUF1585"/>
</dbReference>
<dbReference type="Gene3D" id="2.60.40.290">
    <property type="match status" value="1"/>
</dbReference>
<dbReference type="SMART" id="SM00637">
    <property type="entry name" value="CBD_II"/>
    <property type="match status" value="1"/>
</dbReference>
<dbReference type="SUPFAM" id="SSF49384">
    <property type="entry name" value="Carbohydrate-binding domain"/>
    <property type="match status" value="1"/>
</dbReference>
<dbReference type="InterPro" id="IPR013043">
    <property type="entry name" value="DUF1595"/>
</dbReference>
<accession>A0A250IS23</accession>
<dbReference type="KEGG" id="mbd:MEBOL_007551"/>
<protein>
    <submittedName>
        <fullName evidence="4">Cellulose-binding domain protein</fullName>
    </submittedName>
</protein>
<dbReference type="InterPro" id="IPR008965">
    <property type="entry name" value="CBM2/CBM3_carb-bd_dom_sf"/>
</dbReference>
<dbReference type="Pfam" id="PF07637">
    <property type="entry name" value="PSD5"/>
    <property type="match status" value="1"/>
</dbReference>